<dbReference type="SUPFAM" id="SSF53098">
    <property type="entry name" value="Ribonuclease H-like"/>
    <property type="match status" value="1"/>
</dbReference>
<dbReference type="InterPro" id="IPR012337">
    <property type="entry name" value="RNaseH-like_sf"/>
</dbReference>
<proteinExistence type="predicted"/>
<dbReference type="RefSeq" id="WP_145086651.1">
    <property type="nucleotide sequence ID" value="NZ_CP036274.1"/>
</dbReference>
<accession>A0A517Y7W8</accession>
<dbReference type="InterPro" id="IPR036397">
    <property type="entry name" value="RNaseH_sf"/>
</dbReference>
<organism evidence="1 2">
    <name type="scientific">Anatilimnocola aggregata</name>
    <dbReference type="NCBI Taxonomy" id="2528021"/>
    <lineage>
        <taxon>Bacteria</taxon>
        <taxon>Pseudomonadati</taxon>
        <taxon>Planctomycetota</taxon>
        <taxon>Planctomycetia</taxon>
        <taxon>Pirellulales</taxon>
        <taxon>Pirellulaceae</taxon>
        <taxon>Anatilimnocola</taxon>
    </lineage>
</organism>
<gene>
    <name evidence="1" type="ORF">ETAA8_13830</name>
</gene>
<protein>
    <submittedName>
        <fullName evidence="1">Uncharacterized protein</fullName>
    </submittedName>
</protein>
<dbReference type="KEGG" id="aagg:ETAA8_13830"/>
<sequence length="319" mass="35052">MHLLIGTDEAGYGPNLGPLVVAASAWQVPQNIGPADLYEHLQELIAVECGKHETRMAIADSKALYSPGSGLAALECGVLSCLALLGEQPRSTTSLWNSLAAHCQSERASLAWHVAEDEQLPIDACPQRIGHCTESLGAGLQSLDVSLKSIRAAAVFPEKFNAEVERHENKATVLSLVTLELIRGLLDDLPGTPVIVTCDKHGGRDRYAHLIQHVFGDEPVRVLRESKAASAYRLHYAGRQIELQFLAKGERMLAAALASMTAKYLREISLRPFNRFWQQHVPGLKPTAGYPNDARRFKAEILAVQQQLGITDRILWRCR</sequence>
<dbReference type="EMBL" id="CP036274">
    <property type="protein sequence ID" value="QDU26305.1"/>
    <property type="molecule type" value="Genomic_DNA"/>
</dbReference>
<reference evidence="1 2" key="1">
    <citation type="submission" date="2019-02" db="EMBL/GenBank/DDBJ databases">
        <title>Deep-cultivation of Planctomycetes and their phenomic and genomic characterization uncovers novel biology.</title>
        <authorList>
            <person name="Wiegand S."/>
            <person name="Jogler M."/>
            <person name="Boedeker C."/>
            <person name="Pinto D."/>
            <person name="Vollmers J."/>
            <person name="Rivas-Marin E."/>
            <person name="Kohn T."/>
            <person name="Peeters S.H."/>
            <person name="Heuer A."/>
            <person name="Rast P."/>
            <person name="Oberbeckmann S."/>
            <person name="Bunk B."/>
            <person name="Jeske O."/>
            <person name="Meyerdierks A."/>
            <person name="Storesund J.E."/>
            <person name="Kallscheuer N."/>
            <person name="Luecker S."/>
            <person name="Lage O.M."/>
            <person name="Pohl T."/>
            <person name="Merkel B.J."/>
            <person name="Hornburger P."/>
            <person name="Mueller R.-W."/>
            <person name="Bruemmer F."/>
            <person name="Labrenz M."/>
            <person name="Spormann A.M."/>
            <person name="Op den Camp H."/>
            <person name="Overmann J."/>
            <person name="Amann R."/>
            <person name="Jetten M.S.M."/>
            <person name="Mascher T."/>
            <person name="Medema M.H."/>
            <person name="Devos D.P."/>
            <person name="Kaster A.-K."/>
            <person name="Ovreas L."/>
            <person name="Rohde M."/>
            <person name="Galperin M.Y."/>
            <person name="Jogler C."/>
        </authorList>
    </citation>
    <scope>NUCLEOTIDE SEQUENCE [LARGE SCALE GENOMIC DNA]</scope>
    <source>
        <strain evidence="1 2">ETA_A8</strain>
    </source>
</reference>
<dbReference type="AlphaFoldDB" id="A0A517Y7W8"/>
<evidence type="ECO:0000313" key="1">
    <source>
        <dbReference type="EMBL" id="QDU26305.1"/>
    </source>
</evidence>
<dbReference type="Proteomes" id="UP000315017">
    <property type="component" value="Chromosome"/>
</dbReference>
<keyword evidence="2" id="KW-1185">Reference proteome</keyword>
<name>A0A517Y7W8_9BACT</name>
<dbReference type="GO" id="GO:0003676">
    <property type="term" value="F:nucleic acid binding"/>
    <property type="evidence" value="ECO:0007669"/>
    <property type="project" value="InterPro"/>
</dbReference>
<dbReference type="Gene3D" id="3.30.420.10">
    <property type="entry name" value="Ribonuclease H-like superfamily/Ribonuclease H"/>
    <property type="match status" value="2"/>
</dbReference>
<dbReference type="OrthoDB" id="5498373at2"/>
<evidence type="ECO:0000313" key="2">
    <source>
        <dbReference type="Proteomes" id="UP000315017"/>
    </source>
</evidence>